<keyword evidence="2" id="KW-0472">Membrane</keyword>
<dbReference type="Gene3D" id="3.10.450.540">
    <property type="match status" value="2"/>
</dbReference>
<feature type="region of interest" description="Disordered" evidence="1">
    <location>
        <begin position="1"/>
        <end position="42"/>
    </location>
</feature>
<evidence type="ECO:0000313" key="3">
    <source>
        <dbReference type="EMBL" id="MFD2614701.1"/>
    </source>
</evidence>
<evidence type="ECO:0000256" key="2">
    <source>
        <dbReference type="SAM" id="Phobius"/>
    </source>
</evidence>
<accession>A0ABW5PIL9</accession>
<reference evidence="4" key="1">
    <citation type="journal article" date="2019" name="Int. J. Syst. Evol. Microbiol.">
        <title>The Global Catalogue of Microorganisms (GCM) 10K type strain sequencing project: providing services to taxonomists for standard genome sequencing and annotation.</title>
        <authorList>
            <consortium name="The Broad Institute Genomics Platform"/>
            <consortium name="The Broad Institute Genome Sequencing Center for Infectious Disease"/>
            <person name="Wu L."/>
            <person name="Ma J."/>
        </authorList>
    </citation>
    <scope>NUCLEOTIDE SEQUENCE [LARGE SCALE GENOMIC DNA]</scope>
    <source>
        <strain evidence="4">KCTC 3950</strain>
    </source>
</reference>
<feature type="compositionally biased region" description="Polar residues" evidence="1">
    <location>
        <begin position="347"/>
        <end position="356"/>
    </location>
</feature>
<name>A0ABW5PIL9_9BACL</name>
<evidence type="ECO:0000256" key="1">
    <source>
        <dbReference type="SAM" id="MobiDB-lite"/>
    </source>
</evidence>
<dbReference type="Pfam" id="PF12642">
    <property type="entry name" value="TpcC"/>
    <property type="match status" value="1"/>
</dbReference>
<feature type="transmembrane region" description="Helical" evidence="2">
    <location>
        <begin position="51"/>
        <end position="69"/>
    </location>
</feature>
<keyword evidence="2" id="KW-1133">Transmembrane helix</keyword>
<dbReference type="EMBL" id="JBHUME010000013">
    <property type="protein sequence ID" value="MFD2614701.1"/>
    <property type="molecule type" value="Genomic_DNA"/>
</dbReference>
<dbReference type="Proteomes" id="UP001597541">
    <property type="component" value="Unassembled WGS sequence"/>
</dbReference>
<keyword evidence="4" id="KW-1185">Reference proteome</keyword>
<feature type="region of interest" description="Disordered" evidence="1">
    <location>
        <begin position="342"/>
        <end position="377"/>
    </location>
</feature>
<dbReference type="CDD" id="cd16386">
    <property type="entry name" value="TcpC_N"/>
    <property type="match status" value="1"/>
</dbReference>
<organism evidence="3 4">
    <name type="scientific">Paenibacillus gansuensis</name>
    <dbReference type="NCBI Taxonomy" id="306542"/>
    <lineage>
        <taxon>Bacteria</taxon>
        <taxon>Bacillati</taxon>
        <taxon>Bacillota</taxon>
        <taxon>Bacilli</taxon>
        <taxon>Bacillales</taxon>
        <taxon>Paenibacillaceae</taxon>
        <taxon>Paenibacillus</taxon>
    </lineage>
</organism>
<feature type="compositionally biased region" description="Low complexity" evidence="1">
    <location>
        <begin position="357"/>
        <end position="368"/>
    </location>
</feature>
<dbReference type="RefSeq" id="WP_377605848.1">
    <property type="nucleotide sequence ID" value="NZ_JBHUME010000013.1"/>
</dbReference>
<protein>
    <submittedName>
        <fullName evidence="3">Conjugal transfer protein</fullName>
    </submittedName>
</protein>
<dbReference type="InterPro" id="IPR024735">
    <property type="entry name" value="TcpC"/>
</dbReference>
<evidence type="ECO:0000313" key="4">
    <source>
        <dbReference type="Proteomes" id="UP001597541"/>
    </source>
</evidence>
<proteinExistence type="predicted"/>
<keyword evidence="2" id="KW-0812">Transmembrane</keyword>
<comment type="caution">
    <text evidence="3">The sequence shown here is derived from an EMBL/GenBank/DDBJ whole genome shotgun (WGS) entry which is preliminary data.</text>
</comment>
<gene>
    <name evidence="3" type="ORF">ACFSUF_20005</name>
</gene>
<feature type="compositionally biased region" description="Basic and acidic residues" evidence="1">
    <location>
        <begin position="21"/>
        <end position="35"/>
    </location>
</feature>
<sequence length="377" mass="41543">MGFFKKKNSDTSDETLIEAGKTPKVDKKPKSDKSIKPRAPKSMAGKKAIRSVFWIFMSLLLLKGVIAFAQGNRTINQTIINGSNDPIVSDSVKGFAADFATEYFTWDSDFVADRSSRLTKFVKGVDSEMGLKTFDVKGSSTVTSSEVYSSKVIDPKHIDVTVVVWRDVLPLPDQLLNAQGKAPKPETIKKKVYMVVPVTLAAEGPVIQDYPRFVTEQQRGDTVDTSTMGTTVGDSDLLTKGKDLADSFLHSWYDGNASQLRYFYSDTVKSPDTIPKSEFIYDKLDKVTVYKNPTKIGEPSTYRIEANVIVKSDIGEPFTNTWKLQVTQKDGRLYVLSNGIEVPNFSKPPTTSVENEPSSSPDGKPSDSNTSGPITSE</sequence>